<feature type="transmembrane region" description="Helical" evidence="1">
    <location>
        <begin position="201"/>
        <end position="220"/>
    </location>
</feature>
<protein>
    <submittedName>
        <fullName evidence="3">DUF418 domain-containing protein</fullName>
    </submittedName>
</protein>
<dbReference type="RefSeq" id="WP_131236896.1">
    <property type="nucleotide sequence ID" value="NZ_CP183326.1"/>
</dbReference>
<feature type="transmembrane region" description="Helical" evidence="1">
    <location>
        <begin position="312"/>
        <end position="335"/>
    </location>
</feature>
<feature type="transmembrane region" description="Helical" evidence="1">
    <location>
        <begin position="92"/>
        <end position="109"/>
    </location>
</feature>
<feature type="transmembrane region" description="Helical" evidence="1">
    <location>
        <begin position="115"/>
        <end position="130"/>
    </location>
</feature>
<feature type="transmembrane region" description="Helical" evidence="1">
    <location>
        <begin position="341"/>
        <end position="362"/>
    </location>
</feature>
<dbReference type="AlphaFoldDB" id="A0A4R1B000"/>
<evidence type="ECO:0000259" key="2">
    <source>
        <dbReference type="Pfam" id="PF04235"/>
    </source>
</evidence>
<feature type="domain" description="DUF418" evidence="2">
    <location>
        <begin position="224"/>
        <end position="378"/>
    </location>
</feature>
<dbReference type="InterPro" id="IPR052529">
    <property type="entry name" value="Bact_Transport_Assoc"/>
</dbReference>
<feature type="transmembrane region" description="Helical" evidence="1">
    <location>
        <begin position="12"/>
        <end position="32"/>
    </location>
</feature>
<feature type="transmembrane region" description="Helical" evidence="1">
    <location>
        <begin position="240"/>
        <end position="259"/>
    </location>
</feature>
<feature type="transmembrane region" description="Helical" evidence="1">
    <location>
        <begin position="137"/>
        <end position="157"/>
    </location>
</feature>
<dbReference type="PANTHER" id="PTHR30590">
    <property type="entry name" value="INNER MEMBRANE PROTEIN"/>
    <property type="match status" value="1"/>
</dbReference>
<comment type="caution">
    <text evidence="3">The sequence shown here is derived from an EMBL/GenBank/DDBJ whole genome shotgun (WGS) entry which is preliminary data.</text>
</comment>
<feature type="transmembrane region" description="Helical" evidence="1">
    <location>
        <begin position="265"/>
        <end position="291"/>
    </location>
</feature>
<keyword evidence="1" id="KW-1133">Transmembrane helix</keyword>
<dbReference type="PANTHER" id="PTHR30590:SF2">
    <property type="entry name" value="INNER MEMBRANE PROTEIN"/>
    <property type="match status" value="1"/>
</dbReference>
<keyword evidence="1" id="KW-0812">Transmembrane</keyword>
<dbReference type="OrthoDB" id="9807744at2"/>
<feature type="transmembrane region" description="Helical" evidence="1">
    <location>
        <begin position="52"/>
        <end position="72"/>
    </location>
</feature>
<gene>
    <name evidence="3" type="ORF">E0Y62_11480</name>
</gene>
<evidence type="ECO:0000313" key="4">
    <source>
        <dbReference type="Proteomes" id="UP000293846"/>
    </source>
</evidence>
<dbReference type="STRING" id="1742358.GCA_001439605_03189"/>
<dbReference type="InterPro" id="IPR007349">
    <property type="entry name" value="DUF418"/>
</dbReference>
<sequence length="401" mass="45365">MMKQRLGIIDGIRGFSLIGILMANMLIFQYGIWGMDELEHFKLFAGDEAANIWLKIFVEGSFMPIFMFLFGYSMIKMKEKLEENGGKVKRHFARRFFLLIGLGLLHSTFVWEGDILFSYGCLGLIMMIFLNRKPKTIFIWAVTLLILTSFIGFGNMMETPEEAERIDSYVQKANLIYADGSYSDIKDFRNSGEDPLGLPPAAYLFIILLTPFMLCPLFLFGMYAAKMHWFTQPNEERKRYVRLASILIPIGLLLKSIPYLMPNSIWAGVAEILGAPLLAIGYIFAFALLYAKGVNPVFLKLFENVGRLSMTNYLLQSIICTTIFYGYGIGLFGQIGVLNGILLAISIYGLQVISSHFYLKVWKVGPFEKLMRIGTYLKWSGNSKKKTGTAVAANVQVEKQA</sequence>
<dbReference type="EMBL" id="SJTH01000011">
    <property type="protein sequence ID" value="TCJ04059.1"/>
    <property type="molecule type" value="Genomic_DNA"/>
</dbReference>
<organism evidence="3 4">
    <name type="scientific">Cytobacillus praedii</name>
    <dbReference type="NCBI Taxonomy" id="1742358"/>
    <lineage>
        <taxon>Bacteria</taxon>
        <taxon>Bacillati</taxon>
        <taxon>Bacillota</taxon>
        <taxon>Bacilli</taxon>
        <taxon>Bacillales</taxon>
        <taxon>Bacillaceae</taxon>
        <taxon>Cytobacillus</taxon>
    </lineage>
</organism>
<name>A0A4R1B000_9BACI</name>
<evidence type="ECO:0000313" key="3">
    <source>
        <dbReference type="EMBL" id="TCJ04059.1"/>
    </source>
</evidence>
<proteinExistence type="predicted"/>
<dbReference type="Pfam" id="PF04235">
    <property type="entry name" value="DUF418"/>
    <property type="match status" value="1"/>
</dbReference>
<evidence type="ECO:0000256" key="1">
    <source>
        <dbReference type="SAM" id="Phobius"/>
    </source>
</evidence>
<reference evidence="3 4" key="1">
    <citation type="submission" date="2019-03" db="EMBL/GenBank/DDBJ databases">
        <authorList>
            <person name="Jensen L."/>
            <person name="Storgaard J."/>
            <person name="Sulaj E."/>
            <person name="Schramm A."/>
            <person name="Marshall I.P.G."/>
        </authorList>
    </citation>
    <scope>NUCLEOTIDE SEQUENCE [LARGE SCALE GENOMIC DNA]</scope>
    <source>
        <strain evidence="3 4">2017H2G3</strain>
    </source>
</reference>
<dbReference type="Proteomes" id="UP000293846">
    <property type="component" value="Unassembled WGS sequence"/>
</dbReference>
<keyword evidence="1" id="KW-0472">Membrane</keyword>
<accession>A0A4R1B000</accession>
<keyword evidence="4" id="KW-1185">Reference proteome</keyword>